<evidence type="ECO:0000313" key="3">
    <source>
        <dbReference type="Proteomes" id="UP000478052"/>
    </source>
</evidence>
<feature type="chain" id="PRO_5026275003" evidence="1">
    <location>
        <begin position="26"/>
        <end position="151"/>
    </location>
</feature>
<sequence length="151" mass="17431">MNSKLFISVFMFTTIVGVSISVAEGDDAIKVESKDDDSHPINQEEIQRYMSMMEKINIDQMLNNTRLMSNNVKCFLNEGPCTAHLREMKKMVPMLVKDSCSSCTKEQKIMMKKAIDAVKARRPNDYEKLSKFFDPEGKYEKKFLENLNKSK</sequence>
<dbReference type="InterPro" id="IPR036682">
    <property type="entry name" value="OS_D_A10/PebIII_sf"/>
</dbReference>
<accession>A0A6G0ZM27</accession>
<dbReference type="OrthoDB" id="6344725at2759"/>
<proteinExistence type="predicted"/>
<dbReference type="Pfam" id="PF03392">
    <property type="entry name" value="OS-D"/>
    <property type="match status" value="1"/>
</dbReference>
<dbReference type="SUPFAM" id="SSF100910">
    <property type="entry name" value="Chemosensory protein Csp2"/>
    <property type="match status" value="1"/>
</dbReference>
<keyword evidence="1" id="KW-0732">Signal</keyword>
<dbReference type="SMR" id="A0A6G0ZM27"/>
<dbReference type="AlphaFoldDB" id="A0A6G0ZM27"/>
<dbReference type="Proteomes" id="UP000478052">
    <property type="component" value="Unassembled WGS sequence"/>
</dbReference>
<dbReference type="InterPro" id="IPR005055">
    <property type="entry name" value="A10/PebIII"/>
</dbReference>
<evidence type="ECO:0000313" key="2">
    <source>
        <dbReference type="EMBL" id="KAF0771805.1"/>
    </source>
</evidence>
<keyword evidence="3" id="KW-1185">Reference proteome</keyword>
<feature type="signal peptide" evidence="1">
    <location>
        <begin position="1"/>
        <end position="25"/>
    </location>
</feature>
<reference evidence="2 3" key="1">
    <citation type="submission" date="2019-08" db="EMBL/GenBank/DDBJ databases">
        <title>Whole genome of Aphis craccivora.</title>
        <authorList>
            <person name="Voronova N.V."/>
            <person name="Shulinski R.S."/>
            <person name="Bandarenka Y.V."/>
            <person name="Zhorov D.G."/>
            <person name="Warner D."/>
        </authorList>
    </citation>
    <scope>NUCLEOTIDE SEQUENCE [LARGE SCALE GENOMIC DNA]</scope>
    <source>
        <strain evidence="2">180601</strain>
        <tissue evidence="2">Whole Body</tissue>
    </source>
</reference>
<gene>
    <name evidence="2" type="ORF">FWK35_00005475</name>
</gene>
<dbReference type="Gene3D" id="1.10.2080.10">
    <property type="entry name" value="Insect odorant-binding protein A10/Ejaculatory bulb-specific protein 3"/>
    <property type="match status" value="1"/>
</dbReference>
<name>A0A6G0ZM27_APHCR</name>
<dbReference type="PANTHER" id="PTHR11257:SF13">
    <property type="entry name" value="GEO07322P1"/>
    <property type="match status" value="1"/>
</dbReference>
<dbReference type="EMBL" id="VUJU01000252">
    <property type="protein sequence ID" value="KAF0771805.1"/>
    <property type="molecule type" value="Genomic_DNA"/>
</dbReference>
<protein>
    <submittedName>
        <fullName evidence="2">Putative odorant-binding protein A10</fullName>
    </submittedName>
</protein>
<dbReference type="PANTHER" id="PTHR11257">
    <property type="entry name" value="CHEMOSENSORY PROTEIN-RELATED"/>
    <property type="match status" value="1"/>
</dbReference>
<organism evidence="2 3">
    <name type="scientific">Aphis craccivora</name>
    <name type="common">Cowpea aphid</name>
    <dbReference type="NCBI Taxonomy" id="307492"/>
    <lineage>
        <taxon>Eukaryota</taxon>
        <taxon>Metazoa</taxon>
        <taxon>Ecdysozoa</taxon>
        <taxon>Arthropoda</taxon>
        <taxon>Hexapoda</taxon>
        <taxon>Insecta</taxon>
        <taxon>Pterygota</taxon>
        <taxon>Neoptera</taxon>
        <taxon>Paraneoptera</taxon>
        <taxon>Hemiptera</taxon>
        <taxon>Sternorrhyncha</taxon>
        <taxon>Aphidomorpha</taxon>
        <taxon>Aphidoidea</taxon>
        <taxon>Aphididae</taxon>
        <taxon>Aphidini</taxon>
        <taxon>Aphis</taxon>
        <taxon>Aphis</taxon>
    </lineage>
</organism>
<comment type="caution">
    <text evidence="2">The sequence shown here is derived from an EMBL/GenBank/DDBJ whole genome shotgun (WGS) entry which is preliminary data.</text>
</comment>
<evidence type="ECO:0000256" key="1">
    <source>
        <dbReference type="SAM" id="SignalP"/>
    </source>
</evidence>